<comment type="similarity">
    <text evidence="1">Belongs to the UBR4 family.</text>
</comment>
<dbReference type="Gramene" id="KMS96925">
    <property type="protein sequence ID" value="KMS96925"/>
    <property type="gene ID" value="BVRB_7g180420"/>
</dbReference>
<dbReference type="Proteomes" id="UP000035740">
    <property type="component" value="Unassembled WGS sequence"/>
</dbReference>
<sequence length="158" mass="16978">MKEGEGDDENGLESWEVVMKDKVLDMKEMVGKSKELLSWLDDMTSAGDLPKAFDVIGALADVLSVRVSFILSHSLPLSRSNSSLPLSRSNPSSGAINAALILPSPLSHAQIPSSGAIKLEPSQSVSSFSAFTTSISLSCFYWVAAISELISLKLHRRV</sequence>
<evidence type="ECO:0000256" key="1">
    <source>
        <dbReference type="PROSITE-ProRule" id="PRU01388"/>
    </source>
</evidence>
<keyword evidence="1" id="KW-0863">Zinc-finger</keyword>
<keyword evidence="1" id="KW-0479">Metal-binding</keyword>
<organism evidence="2 3">
    <name type="scientific">Beta vulgaris subsp. vulgaris</name>
    <name type="common">Beet</name>
    <dbReference type="NCBI Taxonomy" id="3555"/>
    <lineage>
        <taxon>Eukaryota</taxon>
        <taxon>Viridiplantae</taxon>
        <taxon>Streptophyta</taxon>
        <taxon>Embryophyta</taxon>
        <taxon>Tracheophyta</taxon>
        <taxon>Spermatophyta</taxon>
        <taxon>Magnoliopsida</taxon>
        <taxon>eudicotyledons</taxon>
        <taxon>Gunneridae</taxon>
        <taxon>Pentapetalae</taxon>
        <taxon>Caryophyllales</taxon>
        <taxon>Chenopodiaceae</taxon>
        <taxon>Betoideae</taxon>
        <taxon>Beta</taxon>
    </lineage>
</organism>
<keyword evidence="3" id="KW-1185">Reference proteome</keyword>
<feature type="region of interest" description="UBR4 E3 catalytic module" evidence="1">
    <location>
        <begin position="1"/>
        <end position="78"/>
    </location>
</feature>
<accession>A0A0J8E1D8</accession>
<protein>
    <submittedName>
        <fullName evidence="2">Uncharacterized protein</fullName>
    </submittedName>
</protein>
<gene>
    <name evidence="2" type="ORF">BVRB_7g180420</name>
</gene>
<dbReference type="OrthoDB" id="1935704at2759"/>
<evidence type="ECO:0000313" key="2">
    <source>
        <dbReference type="EMBL" id="KMS96925.1"/>
    </source>
</evidence>
<proteinExistence type="inferred from homology"/>
<dbReference type="PROSITE" id="PS52043">
    <property type="entry name" value="UBR4_E3"/>
    <property type="match status" value="1"/>
</dbReference>
<evidence type="ECO:0000313" key="3">
    <source>
        <dbReference type="Proteomes" id="UP000035740"/>
    </source>
</evidence>
<dbReference type="EMBL" id="KQ090350">
    <property type="protein sequence ID" value="KMS96925.1"/>
    <property type="molecule type" value="Genomic_DNA"/>
</dbReference>
<dbReference type="GO" id="GO:0008270">
    <property type="term" value="F:zinc ion binding"/>
    <property type="evidence" value="ECO:0007669"/>
    <property type="project" value="UniProtKB-KW"/>
</dbReference>
<reference evidence="2 3" key="1">
    <citation type="journal article" date="2014" name="Nature">
        <title>The genome of the recently domesticated crop plant sugar beet (Beta vulgaris).</title>
        <authorList>
            <person name="Dohm J.C."/>
            <person name="Minoche A.E."/>
            <person name="Holtgrawe D."/>
            <person name="Capella-Gutierrez S."/>
            <person name="Zakrzewski F."/>
            <person name="Tafer H."/>
            <person name="Rupp O."/>
            <person name="Sorensen T.R."/>
            <person name="Stracke R."/>
            <person name="Reinhardt R."/>
            <person name="Goesmann A."/>
            <person name="Kraft T."/>
            <person name="Schulz B."/>
            <person name="Stadler P.F."/>
            <person name="Schmidt T."/>
            <person name="Gabaldon T."/>
            <person name="Lehrach H."/>
            <person name="Weisshaar B."/>
            <person name="Himmelbauer H."/>
        </authorList>
    </citation>
    <scope>NUCLEOTIDE SEQUENCE [LARGE SCALE GENOMIC DNA]</scope>
    <source>
        <tissue evidence="2">Taproot</tissue>
    </source>
</reference>
<keyword evidence="1" id="KW-0862">Zinc</keyword>
<dbReference type="AlphaFoldDB" id="A0A0J8E1D8"/>
<name>A0A0J8E1D8_BETVV</name>